<dbReference type="Gene3D" id="2.40.10.270">
    <property type="entry name" value="Bacteriophage SPP1 head-tail adaptor protein"/>
    <property type="match status" value="1"/>
</dbReference>
<name>A0AAW5N3A9_9BACT</name>
<gene>
    <name evidence="1" type="ORF">NW209_12855</name>
</gene>
<dbReference type="AlphaFoldDB" id="A0AAW5N3A9"/>
<dbReference type="EMBL" id="JANRHJ010000015">
    <property type="protein sequence ID" value="MCR8874887.1"/>
    <property type="molecule type" value="Genomic_DNA"/>
</dbReference>
<comment type="caution">
    <text evidence="1">The sequence shown here is derived from an EMBL/GenBank/DDBJ whole genome shotgun (WGS) entry which is preliminary data.</text>
</comment>
<dbReference type="Pfam" id="PF05521">
    <property type="entry name" value="Phage_HCP"/>
    <property type="match status" value="1"/>
</dbReference>
<evidence type="ECO:0000313" key="2">
    <source>
        <dbReference type="Proteomes" id="UP001204579"/>
    </source>
</evidence>
<proteinExistence type="predicted"/>
<dbReference type="RefSeq" id="WP_258336130.1">
    <property type="nucleotide sequence ID" value="NZ_JANRHJ010000015.1"/>
</dbReference>
<dbReference type="InterPro" id="IPR038666">
    <property type="entry name" value="SSP1_head-tail_sf"/>
</dbReference>
<reference evidence="1 2" key="1">
    <citation type="submission" date="2022-08" db="EMBL/GenBank/DDBJ databases">
        <authorList>
            <person name="Zeman M."/>
            <person name="Kubasova T."/>
        </authorList>
    </citation>
    <scope>NUCLEOTIDE SEQUENCE [LARGE SCALE GENOMIC DNA]</scope>
    <source>
        <strain evidence="1 2">ET62</strain>
    </source>
</reference>
<dbReference type="Proteomes" id="UP001204579">
    <property type="component" value="Unassembled WGS sequence"/>
</dbReference>
<accession>A0AAW5N3A9</accession>
<keyword evidence="2" id="KW-1185">Reference proteome</keyword>
<dbReference type="InterPro" id="IPR008767">
    <property type="entry name" value="Phage_SPP1_head-tail_adaptor"/>
</dbReference>
<protein>
    <submittedName>
        <fullName evidence="1">Head-tail adaptor protein</fullName>
    </submittedName>
</protein>
<sequence length="105" mass="12778">MEAGKLKEYIVFKQRNLTQNEFNEQSVEYITYKETRAQVIYKQGNKVIENDEIVQVYNPIFIVRNYLQINETMLIEYKDVRYRILSIIEDRQKQTKTIYTEKVNE</sequence>
<organism evidence="1 2">
    <name type="scientific">Phocaeicola barnesiae</name>
    <dbReference type="NCBI Taxonomy" id="376804"/>
    <lineage>
        <taxon>Bacteria</taxon>
        <taxon>Pseudomonadati</taxon>
        <taxon>Bacteroidota</taxon>
        <taxon>Bacteroidia</taxon>
        <taxon>Bacteroidales</taxon>
        <taxon>Bacteroidaceae</taxon>
        <taxon>Phocaeicola</taxon>
    </lineage>
</organism>
<evidence type="ECO:0000313" key="1">
    <source>
        <dbReference type="EMBL" id="MCR8874887.1"/>
    </source>
</evidence>